<proteinExistence type="predicted"/>
<dbReference type="Proteomes" id="UP000765509">
    <property type="component" value="Unassembled WGS sequence"/>
</dbReference>
<keyword evidence="3" id="KW-1185">Reference proteome</keyword>
<organism evidence="2 3">
    <name type="scientific">Austropuccinia psidii MF-1</name>
    <dbReference type="NCBI Taxonomy" id="1389203"/>
    <lineage>
        <taxon>Eukaryota</taxon>
        <taxon>Fungi</taxon>
        <taxon>Dikarya</taxon>
        <taxon>Basidiomycota</taxon>
        <taxon>Pucciniomycotina</taxon>
        <taxon>Pucciniomycetes</taxon>
        <taxon>Pucciniales</taxon>
        <taxon>Sphaerophragmiaceae</taxon>
        <taxon>Austropuccinia</taxon>
    </lineage>
</organism>
<gene>
    <name evidence="2" type="ORF">O181_126530</name>
</gene>
<evidence type="ECO:0000313" key="3">
    <source>
        <dbReference type="Proteomes" id="UP000765509"/>
    </source>
</evidence>
<dbReference type="AlphaFoldDB" id="A0A9Q3KRJ2"/>
<protein>
    <submittedName>
        <fullName evidence="2">Uncharacterized protein</fullName>
    </submittedName>
</protein>
<sequence>MNSYFYIKSFLGQEKTIELLGGWSLFSCKDKAKKIKNWLKNQSLLAIDQKKELEMTPAFGRWPSGVNQVQKNAKRIPKDLRRIRTVPKTIRERAKEKQNGTDLTHSSTGSPNWSLQPWTVSSIWPGLLWNSQPKSRKG</sequence>
<accession>A0A9Q3KRJ2</accession>
<feature type="compositionally biased region" description="Basic and acidic residues" evidence="1">
    <location>
        <begin position="89"/>
        <end position="99"/>
    </location>
</feature>
<comment type="caution">
    <text evidence="2">The sequence shown here is derived from an EMBL/GenBank/DDBJ whole genome shotgun (WGS) entry which is preliminary data.</text>
</comment>
<feature type="region of interest" description="Disordered" evidence="1">
    <location>
        <begin position="87"/>
        <end position="111"/>
    </location>
</feature>
<evidence type="ECO:0000313" key="2">
    <source>
        <dbReference type="EMBL" id="MBW0586815.1"/>
    </source>
</evidence>
<feature type="compositionally biased region" description="Polar residues" evidence="1">
    <location>
        <begin position="100"/>
        <end position="111"/>
    </location>
</feature>
<evidence type="ECO:0000256" key="1">
    <source>
        <dbReference type="SAM" id="MobiDB-lite"/>
    </source>
</evidence>
<reference evidence="2" key="1">
    <citation type="submission" date="2021-03" db="EMBL/GenBank/DDBJ databases">
        <title>Draft genome sequence of rust myrtle Austropuccinia psidii MF-1, a brazilian biotype.</title>
        <authorList>
            <person name="Quecine M.C."/>
            <person name="Pachon D.M.R."/>
            <person name="Bonatelli M.L."/>
            <person name="Correr F.H."/>
            <person name="Franceschini L.M."/>
            <person name="Leite T.F."/>
            <person name="Margarido G.R.A."/>
            <person name="Almeida C.A."/>
            <person name="Ferrarezi J.A."/>
            <person name="Labate C.A."/>
        </authorList>
    </citation>
    <scope>NUCLEOTIDE SEQUENCE</scope>
    <source>
        <strain evidence="2">MF-1</strain>
    </source>
</reference>
<name>A0A9Q3KRJ2_9BASI</name>
<dbReference type="EMBL" id="AVOT02125045">
    <property type="protein sequence ID" value="MBW0586815.1"/>
    <property type="molecule type" value="Genomic_DNA"/>
</dbReference>